<sequence>MAGEIINLNKARKDRARAEAKATAAANRAAFGRTRGQKDAARLEAERLKRDLDGAKRDDD</sequence>
<evidence type="ECO:0000313" key="3">
    <source>
        <dbReference type="Proteomes" id="UP000016569"/>
    </source>
</evidence>
<comment type="caution">
    <text evidence="2">The sequence shown here is derived from an EMBL/GenBank/DDBJ whole genome shotgun (WGS) entry which is preliminary data.</text>
</comment>
<feature type="region of interest" description="Disordered" evidence="1">
    <location>
        <begin position="19"/>
        <end position="42"/>
    </location>
</feature>
<proteinExistence type="predicted"/>
<reference evidence="3" key="1">
    <citation type="journal article" date="2013" name="Genome Announc.">
        <title>Draft Genome Sequence of the Dimorphic Prosthecate Bacterium Brevundimonas abyssalis TAR-001T.</title>
        <authorList>
            <person name="Tsubouchi T."/>
            <person name="Nishi S."/>
            <person name="Usui K."/>
            <person name="Shimane Y."/>
            <person name="Takaki Y."/>
            <person name="Maruyama T."/>
            <person name="Hatada Y."/>
        </authorList>
    </citation>
    <scope>NUCLEOTIDE SEQUENCE [LARGE SCALE GENOMIC DNA]</scope>
    <source>
        <strain evidence="3">TAR-001</strain>
    </source>
</reference>
<keyword evidence="3" id="KW-1185">Reference proteome</keyword>
<feature type="compositionally biased region" description="Low complexity" evidence="1">
    <location>
        <begin position="21"/>
        <end position="30"/>
    </location>
</feature>
<dbReference type="Proteomes" id="UP000016569">
    <property type="component" value="Unassembled WGS sequence"/>
</dbReference>
<evidence type="ECO:0008006" key="4">
    <source>
        <dbReference type="Google" id="ProtNLM"/>
    </source>
</evidence>
<gene>
    <name evidence="2" type="ORF">MBEBAB_0657</name>
</gene>
<dbReference type="Pfam" id="PF13770">
    <property type="entry name" value="DUF4169"/>
    <property type="match status" value="1"/>
</dbReference>
<evidence type="ECO:0000313" key="2">
    <source>
        <dbReference type="EMBL" id="GAD58407.1"/>
    </source>
</evidence>
<protein>
    <recommendedName>
        <fullName evidence="4">DUF4169 domain-containing protein</fullName>
    </recommendedName>
</protein>
<name>A0A8E0NB11_9CAUL</name>
<evidence type="ECO:0000256" key="1">
    <source>
        <dbReference type="SAM" id="MobiDB-lite"/>
    </source>
</evidence>
<dbReference type="InterPro" id="IPR025227">
    <property type="entry name" value="DUF4169"/>
</dbReference>
<dbReference type="EMBL" id="BATC01000007">
    <property type="protein sequence ID" value="GAD58407.1"/>
    <property type="molecule type" value="Genomic_DNA"/>
</dbReference>
<accession>A0A8E0NB11</accession>
<dbReference type="AlphaFoldDB" id="A0A8E0NB11"/>
<dbReference type="RefSeq" id="WP_021696503.1">
    <property type="nucleotide sequence ID" value="NZ_BATC01000007.1"/>
</dbReference>
<organism evidence="2 3">
    <name type="scientific">Brevundimonas abyssalis TAR-001</name>
    <dbReference type="NCBI Taxonomy" id="1391729"/>
    <lineage>
        <taxon>Bacteria</taxon>
        <taxon>Pseudomonadati</taxon>
        <taxon>Pseudomonadota</taxon>
        <taxon>Alphaproteobacteria</taxon>
        <taxon>Caulobacterales</taxon>
        <taxon>Caulobacteraceae</taxon>
        <taxon>Brevundimonas</taxon>
    </lineage>
</organism>